<keyword evidence="4" id="KW-0675">Receptor</keyword>
<dbReference type="NCBIfam" id="TIGR04057">
    <property type="entry name" value="SusC_RagA_signa"/>
    <property type="match status" value="1"/>
</dbReference>
<dbReference type="Proteomes" id="UP000438914">
    <property type="component" value="Unassembled WGS sequence"/>
</dbReference>
<dbReference type="RefSeq" id="WP_154535062.1">
    <property type="nucleotide sequence ID" value="NZ_VUNG01000039.1"/>
</dbReference>
<dbReference type="Pfam" id="PF07715">
    <property type="entry name" value="Plug"/>
    <property type="match status" value="1"/>
</dbReference>
<keyword evidence="5" id="KW-1185">Reference proteome</keyword>
<proteinExistence type="inferred from homology"/>
<evidence type="ECO:0000256" key="2">
    <source>
        <dbReference type="SAM" id="SignalP"/>
    </source>
</evidence>
<reference evidence="4 5" key="1">
    <citation type="submission" date="2019-08" db="EMBL/GenBank/DDBJ databases">
        <title>In-depth cultivation of the pig gut microbiome towards novel bacterial diversity and tailored functional studies.</title>
        <authorList>
            <person name="Wylensek D."/>
            <person name="Hitch T.C.A."/>
            <person name="Clavel T."/>
        </authorList>
    </citation>
    <scope>NUCLEOTIDE SEQUENCE [LARGE SCALE GENOMIC DNA]</scope>
    <source>
        <strain evidence="4 5">LKV-178-WT-2A</strain>
    </source>
</reference>
<protein>
    <submittedName>
        <fullName evidence="4">TonB-dependent receptor</fullName>
    </submittedName>
</protein>
<keyword evidence="1" id="KW-1134">Transmembrane beta strand</keyword>
<keyword evidence="1" id="KW-0813">Transport</keyword>
<dbReference type="Gene3D" id="2.170.130.10">
    <property type="entry name" value="TonB-dependent receptor, plug domain"/>
    <property type="match status" value="1"/>
</dbReference>
<feature type="chain" id="PRO_5029552259" evidence="2">
    <location>
        <begin position="21"/>
        <end position="1023"/>
    </location>
</feature>
<feature type="signal peptide" evidence="2">
    <location>
        <begin position="1"/>
        <end position="20"/>
    </location>
</feature>
<dbReference type="SUPFAM" id="SSF49464">
    <property type="entry name" value="Carboxypeptidase regulatory domain-like"/>
    <property type="match status" value="1"/>
</dbReference>
<dbReference type="InterPro" id="IPR018247">
    <property type="entry name" value="EF_Hand_1_Ca_BS"/>
</dbReference>
<dbReference type="EMBL" id="VUNG01000039">
    <property type="protein sequence ID" value="MST85478.1"/>
    <property type="molecule type" value="Genomic_DNA"/>
</dbReference>
<comment type="subcellular location">
    <subcellularLocation>
        <location evidence="1">Cell outer membrane</location>
        <topology evidence="1">Multi-pass membrane protein</topology>
    </subcellularLocation>
</comment>
<dbReference type="GO" id="GO:0009279">
    <property type="term" value="C:cell outer membrane"/>
    <property type="evidence" value="ECO:0007669"/>
    <property type="project" value="UniProtKB-SubCell"/>
</dbReference>
<name>A0A7K0KHS9_9BACT</name>
<evidence type="ECO:0000313" key="5">
    <source>
        <dbReference type="Proteomes" id="UP000438914"/>
    </source>
</evidence>
<dbReference type="InterPro" id="IPR037066">
    <property type="entry name" value="Plug_dom_sf"/>
</dbReference>
<evidence type="ECO:0000313" key="4">
    <source>
        <dbReference type="EMBL" id="MST85478.1"/>
    </source>
</evidence>
<keyword evidence="1" id="KW-0812">Transmembrane</keyword>
<keyword evidence="1" id="KW-0998">Cell outer membrane</keyword>
<keyword evidence="1" id="KW-0472">Membrane</keyword>
<dbReference type="InterPro" id="IPR008969">
    <property type="entry name" value="CarboxyPept-like_regulatory"/>
</dbReference>
<dbReference type="SUPFAM" id="SSF56935">
    <property type="entry name" value="Porins"/>
    <property type="match status" value="1"/>
</dbReference>
<evidence type="ECO:0000256" key="1">
    <source>
        <dbReference type="PROSITE-ProRule" id="PRU01360"/>
    </source>
</evidence>
<dbReference type="InterPro" id="IPR023997">
    <property type="entry name" value="TonB-dep_OMP_SusC/RagA_CS"/>
</dbReference>
<dbReference type="PROSITE" id="PS52016">
    <property type="entry name" value="TONB_DEPENDENT_REC_3"/>
    <property type="match status" value="1"/>
</dbReference>
<comment type="similarity">
    <text evidence="1">Belongs to the TonB-dependent receptor family.</text>
</comment>
<dbReference type="NCBIfam" id="TIGR04056">
    <property type="entry name" value="OMP_RagA_SusC"/>
    <property type="match status" value="1"/>
</dbReference>
<dbReference type="InterPro" id="IPR012910">
    <property type="entry name" value="Plug_dom"/>
</dbReference>
<dbReference type="Gene3D" id="2.60.40.1120">
    <property type="entry name" value="Carboxypeptidase-like, regulatory domain"/>
    <property type="match status" value="1"/>
</dbReference>
<dbReference type="FunFam" id="2.170.130.10:FF:000003">
    <property type="entry name" value="SusC/RagA family TonB-linked outer membrane protein"/>
    <property type="match status" value="1"/>
</dbReference>
<feature type="domain" description="TonB-dependent receptor plug" evidence="3">
    <location>
        <begin position="118"/>
        <end position="223"/>
    </location>
</feature>
<dbReference type="InterPro" id="IPR039426">
    <property type="entry name" value="TonB-dep_rcpt-like"/>
</dbReference>
<gene>
    <name evidence="4" type="ORF">FYJ73_12520</name>
</gene>
<evidence type="ECO:0000259" key="3">
    <source>
        <dbReference type="Pfam" id="PF07715"/>
    </source>
</evidence>
<sequence>MKQHILMTLMVLCLSWLSVAAQGNLTVSGLVMTEKGEPIIGATISVKEVPGKGVVSDLDGHFKLTDVEPGQTLSITYIGFKPYTQKIEKSDERLRIVLKEDLGDLNEVVVVGQGTQRKISVTGAITNVDAKDLHVPATSVSNMLGSRVPGIISVTRSGEPGNDYSQFWIRGISTFGANSSALVLIDGIEGDLNSLDPEDIESFSILKDASATAVYGTRGANGVVLVTTRRGKAGKLRIDGKINVNYSYSPRMPEFVNAYEYASLANEAAVSRGMDPIFNAVDMTLFKNGMDPDLHPDVDWHDVILKDHTWYQQAHFSASGGGQVARYYLSLGMLNKDGIFKQDSKYKDKDSNVKFRQYNFRANVDVNLTRTSVLTLGLETTIHDKNYPGYGDSSNDLWNACSTLTPITVPLIYSNGDFPAYGSNNNQISPYVLLNRTGYRQFYGNNTKLNLSFQKDLSIITKGLSTTLLFNFDSNSNLSERRTKWPALYYATQRKRSGELDLNKVRDYQSQQYSNDKYVDRKFYFEAHLNYDRLFGKDHRVGGLIHYYMSDYKSSGNTTLLDAIPKRYIGLSSRATYSYKDTYFIEGNLGYTGSEAFEKGHRFGLFPAISGGWIPTQYAAVRKLVPWLSYLKFRLSYGEVGNDRISGSRFPYLSLMGSGDSGPWQSGTGITESQVGSNNLRWEKAVKRNLGIDMKLFNERIDLTVDFYRDVRSGIYQQRASIPAEMGLASLPYANVGKMKSWGVDGHITYTQPFSPDAGMTLRANFTQSKNKVLQYEETVKSYPYQYTAGYTWGIQRGLVALGLFKDEEEIRNSPRQTFASDVLPGDIKYKDVNGDGVINYDDLIPLKYSNVPQIQYGFATEFYWKNWTLSVLFGGVSRVQYYVGGTGFVPFEQKETGNILKIVADQKNRWTAASFSGDPTTENANARFPRLSYGSNANSTIGSTFWLRDGSYLRLKNVQLTYTFNKSWLRKLYMTGASISLIGENLHLWDHGDKIFDPTQASGNGAAYPLQRVYTLQLNVSF</sequence>
<dbReference type="PROSITE" id="PS00018">
    <property type="entry name" value="EF_HAND_1"/>
    <property type="match status" value="1"/>
</dbReference>
<accession>A0A7K0KHS9</accession>
<comment type="caution">
    <text evidence="4">The sequence shown here is derived from an EMBL/GenBank/DDBJ whole genome shotgun (WGS) entry which is preliminary data.</text>
</comment>
<dbReference type="InterPro" id="IPR023996">
    <property type="entry name" value="TonB-dep_OMP_SusC/RagA"/>
</dbReference>
<keyword evidence="2" id="KW-0732">Signal</keyword>
<dbReference type="AlphaFoldDB" id="A0A7K0KHS9"/>
<organism evidence="4 5">
    <name type="scientific">Hallella mizrahii</name>
    <dbReference type="NCBI Taxonomy" id="2606637"/>
    <lineage>
        <taxon>Bacteria</taxon>
        <taxon>Pseudomonadati</taxon>
        <taxon>Bacteroidota</taxon>
        <taxon>Bacteroidia</taxon>
        <taxon>Bacteroidales</taxon>
        <taxon>Prevotellaceae</taxon>
        <taxon>Hallella</taxon>
    </lineage>
</organism>
<dbReference type="Pfam" id="PF13715">
    <property type="entry name" value="CarbopepD_reg_2"/>
    <property type="match status" value="1"/>
</dbReference>